<comment type="catalytic activity">
    <reaction evidence="9">
        <text>tRNA(Arg) + L-arginine + ATP = L-arginyl-tRNA(Arg) + AMP + diphosphate</text>
        <dbReference type="Rhea" id="RHEA:20301"/>
        <dbReference type="Rhea" id="RHEA-COMP:9658"/>
        <dbReference type="Rhea" id="RHEA-COMP:9673"/>
        <dbReference type="ChEBI" id="CHEBI:30616"/>
        <dbReference type="ChEBI" id="CHEBI:32682"/>
        <dbReference type="ChEBI" id="CHEBI:33019"/>
        <dbReference type="ChEBI" id="CHEBI:78442"/>
        <dbReference type="ChEBI" id="CHEBI:78513"/>
        <dbReference type="ChEBI" id="CHEBI:456215"/>
        <dbReference type="EC" id="6.1.1.19"/>
    </reaction>
</comment>
<dbReference type="Gene3D" id="3.40.50.620">
    <property type="entry name" value="HUPs"/>
    <property type="match status" value="1"/>
</dbReference>
<name>A0A976M4N6_THEOR</name>
<dbReference type="GO" id="GO:0004814">
    <property type="term" value="F:arginine-tRNA ligase activity"/>
    <property type="evidence" value="ECO:0007669"/>
    <property type="project" value="UniProtKB-EC"/>
</dbReference>
<evidence type="ECO:0000256" key="12">
    <source>
        <dbReference type="SAM" id="SignalP"/>
    </source>
</evidence>
<comment type="similarity">
    <text evidence="1 10">Belongs to the class-I aminoacyl-tRNA synthetase family.</text>
</comment>
<feature type="domain" description="DALR anticodon binding" evidence="13">
    <location>
        <begin position="548"/>
        <end position="660"/>
    </location>
</feature>
<evidence type="ECO:0000256" key="8">
    <source>
        <dbReference type="ARBA" id="ARBA00033033"/>
    </source>
</evidence>
<dbReference type="EMBL" id="CP056065">
    <property type="protein sequence ID" value="UKJ88371.2"/>
    <property type="molecule type" value="Genomic_DNA"/>
</dbReference>
<organism evidence="14 15">
    <name type="scientific">Theileria orientalis</name>
    <dbReference type="NCBI Taxonomy" id="68886"/>
    <lineage>
        <taxon>Eukaryota</taxon>
        <taxon>Sar</taxon>
        <taxon>Alveolata</taxon>
        <taxon>Apicomplexa</taxon>
        <taxon>Aconoidasida</taxon>
        <taxon>Piroplasmida</taxon>
        <taxon>Theileriidae</taxon>
        <taxon>Theileria</taxon>
    </lineage>
</organism>
<feature type="signal peptide" evidence="12">
    <location>
        <begin position="1"/>
        <end position="18"/>
    </location>
</feature>
<dbReference type="InterPro" id="IPR001412">
    <property type="entry name" value="aa-tRNA-synth_I_CS"/>
</dbReference>
<evidence type="ECO:0000256" key="5">
    <source>
        <dbReference type="ARBA" id="ARBA00022840"/>
    </source>
</evidence>
<dbReference type="AlphaFoldDB" id="A0A976M4N6"/>
<keyword evidence="7 10" id="KW-0030">Aminoacyl-tRNA synthetase</keyword>
<evidence type="ECO:0000256" key="11">
    <source>
        <dbReference type="SAM" id="MobiDB-lite"/>
    </source>
</evidence>
<sequence length="660" mass="75934">MKCIIYCVFACIIIPCLTYKTHLNGTLQYTAVENIVWVSDSDSEYDLHTKVGRTISDVLDLKIDQVNDKLCNEIKKDLSIVDSCQLFHDELKIKLRDSYILDQLDEMANDERLSVGKLTNERVVVDYFSPNVGKMLHMGHIRSLVIGQSLSNLLEFSGSKVFRRNHVGDFGLQCGILMRYLMEYDVRMMEALDVENLPVDRAVKEERKYLGFKIPEVEQDYRERTLHLPLPKFTDNLILSTIDSYYKLAYDKFTEDEEFCRRARYESMLLQNSKSQGQKQWEKLRETCVAHYDDMAYFYYMNGLKTIPESYYNNLADKLIKKLVRQKKAKEEGKEVMINIPDLDSENQEHVDLDDPYDGSKNGVNDEDDGGLHGYGVTEGAESKESDSANKAVLKTAEGSLTYMATDLAALSHRVNWNKPDRIIYVTESNQRPHFEKLYKISKKLNMLNGCRMEHVGFGQVRLEGLGKLRSRSGNKCSLVDITRQVVKLVGDEIVKRGDYLELKRPILSRKIGVGSMIFSDLSVERHSGYNFSLERLMNQGNNGLVTILYAYVRCLSILKKTEQLEQLDKREFRTASERSLGRALLGFENSILSALAMREPHRVCKYLKALAKAFSRFYEETHVIEDNKVHSLSVKLVKLTSRVIEESLKILNIQTVQHL</sequence>
<evidence type="ECO:0000259" key="13">
    <source>
        <dbReference type="SMART" id="SM00836"/>
    </source>
</evidence>
<dbReference type="PANTHER" id="PTHR11956">
    <property type="entry name" value="ARGINYL-TRNA SYNTHETASE"/>
    <property type="match status" value="1"/>
</dbReference>
<dbReference type="Gene3D" id="1.10.730.10">
    <property type="entry name" value="Isoleucyl-tRNA Synthetase, Domain 1"/>
    <property type="match status" value="1"/>
</dbReference>
<evidence type="ECO:0000313" key="15">
    <source>
        <dbReference type="Proteomes" id="UP000244803"/>
    </source>
</evidence>
<keyword evidence="12" id="KW-0732">Signal</keyword>
<dbReference type="Pfam" id="PF05746">
    <property type="entry name" value="DALR_1"/>
    <property type="match status" value="1"/>
</dbReference>
<dbReference type="Pfam" id="PF00750">
    <property type="entry name" value="tRNA-synt_1d"/>
    <property type="match status" value="2"/>
</dbReference>
<dbReference type="SUPFAM" id="SSF52374">
    <property type="entry name" value="Nucleotidylyl transferase"/>
    <property type="match status" value="1"/>
</dbReference>
<evidence type="ECO:0000256" key="1">
    <source>
        <dbReference type="ARBA" id="ARBA00005594"/>
    </source>
</evidence>
<dbReference type="GO" id="GO:0005524">
    <property type="term" value="F:ATP binding"/>
    <property type="evidence" value="ECO:0007669"/>
    <property type="project" value="UniProtKB-KW"/>
</dbReference>
<keyword evidence="3 10" id="KW-0436">Ligase</keyword>
<dbReference type="PRINTS" id="PR01038">
    <property type="entry name" value="TRNASYNTHARG"/>
</dbReference>
<gene>
    <name evidence="14" type="ORF">MACJ_000815</name>
</gene>
<reference evidence="14" key="1">
    <citation type="submission" date="2022-07" db="EMBL/GenBank/DDBJ databases">
        <title>Evaluation of T. orientalis genome assembly methods using nanopore sequencing and analysis of variation between genomes.</title>
        <authorList>
            <person name="Yam J."/>
            <person name="Micallef M.L."/>
            <person name="Liu M."/>
            <person name="Djordjevic S.P."/>
            <person name="Bogema D.R."/>
            <person name="Jenkins C."/>
        </authorList>
    </citation>
    <scope>NUCLEOTIDE SEQUENCE</scope>
    <source>
        <strain evidence="14">Fish Creek</strain>
    </source>
</reference>
<dbReference type="Proteomes" id="UP000244803">
    <property type="component" value="Chromosome 1"/>
</dbReference>
<dbReference type="EC" id="6.1.1.19" evidence="2"/>
<evidence type="ECO:0000256" key="4">
    <source>
        <dbReference type="ARBA" id="ARBA00022741"/>
    </source>
</evidence>
<keyword evidence="5 10" id="KW-0067">ATP-binding</keyword>
<dbReference type="PANTHER" id="PTHR11956:SF5">
    <property type="entry name" value="ARGININE--TRNA LIGASE, CYTOPLASMIC"/>
    <property type="match status" value="1"/>
</dbReference>
<dbReference type="OrthoDB" id="68056at2759"/>
<dbReference type="PROSITE" id="PS00178">
    <property type="entry name" value="AA_TRNA_LIGASE_I"/>
    <property type="match status" value="1"/>
</dbReference>
<evidence type="ECO:0000313" key="14">
    <source>
        <dbReference type="EMBL" id="UKJ88371.2"/>
    </source>
</evidence>
<keyword evidence="6 10" id="KW-0648">Protein biosynthesis</keyword>
<evidence type="ECO:0000256" key="2">
    <source>
        <dbReference type="ARBA" id="ARBA00012837"/>
    </source>
</evidence>
<feature type="region of interest" description="Disordered" evidence="11">
    <location>
        <begin position="355"/>
        <end position="390"/>
    </location>
</feature>
<evidence type="ECO:0000256" key="7">
    <source>
        <dbReference type="ARBA" id="ARBA00023146"/>
    </source>
</evidence>
<dbReference type="InterPro" id="IPR014729">
    <property type="entry name" value="Rossmann-like_a/b/a_fold"/>
</dbReference>
<proteinExistence type="inferred from homology"/>
<evidence type="ECO:0000256" key="6">
    <source>
        <dbReference type="ARBA" id="ARBA00022917"/>
    </source>
</evidence>
<feature type="chain" id="PRO_5037079825" description="arginine--tRNA ligase" evidence="12">
    <location>
        <begin position="19"/>
        <end position="660"/>
    </location>
</feature>
<dbReference type="SUPFAM" id="SSF47323">
    <property type="entry name" value="Anticodon-binding domain of a subclass of class I aminoacyl-tRNA synthetases"/>
    <property type="match status" value="1"/>
</dbReference>
<accession>A0A976M4N6</accession>
<dbReference type="InterPro" id="IPR035684">
    <property type="entry name" value="ArgRS_core"/>
</dbReference>
<dbReference type="InterPro" id="IPR009080">
    <property type="entry name" value="tRNAsynth_Ia_anticodon-bd"/>
</dbReference>
<dbReference type="GO" id="GO:0006420">
    <property type="term" value="P:arginyl-tRNA aminoacylation"/>
    <property type="evidence" value="ECO:0007669"/>
    <property type="project" value="InterPro"/>
</dbReference>
<dbReference type="SMART" id="SM00836">
    <property type="entry name" value="DALR_1"/>
    <property type="match status" value="1"/>
</dbReference>
<evidence type="ECO:0000256" key="9">
    <source>
        <dbReference type="ARBA" id="ARBA00049339"/>
    </source>
</evidence>
<dbReference type="InterPro" id="IPR001278">
    <property type="entry name" value="Arg-tRNA-ligase"/>
</dbReference>
<evidence type="ECO:0000256" key="3">
    <source>
        <dbReference type="ARBA" id="ARBA00022598"/>
    </source>
</evidence>
<protein>
    <recommendedName>
        <fullName evidence="2">arginine--tRNA ligase</fullName>
        <ecNumber evidence="2">6.1.1.19</ecNumber>
    </recommendedName>
    <alternativeName>
        <fullName evidence="8">Arginyl-tRNA synthetase</fullName>
    </alternativeName>
</protein>
<keyword evidence="4 10" id="KW-0547">Nucleotide-binding</keyword>
<dbReference type="InterPro" id="IPR008909">
    <property type="entry name" value="DALR_anticod-bd"/>
</dbReference>
<evidence type="ECO:0000256" key="10">
    <source>
        <dbReference type="RuleBase" id="RU363038"/>
    </source>
</evidence>